<evidence type="ECO:0000256" key="2">
    <source>
        <dbReference type="ARBA" id="ARBA00009127"/>
    </source>
</evidence>
<dbReference type="Gene3D" id="2.120.10.30">
    <property type="entry name" value="TolB, C-terminal domain"/>
    <property type="match status" value="1"/>
</dbReference>
<comment type="similarity">
    <text evidence="2">Belongs to the major royal jelly protein family.</text>
</comment>
<dbReference type="PANTHER" id="PTHR10009">
    <property type="entry name" value="PROTEIN YELLOW-RELATED"/>
    <property type="match status" value="1"/>
</dbReference>
<evidence type="ECO:0000313" key="4">
    <source>
        <dbReference type="EMBL" id="KAF0292925.1"/>
    </source>
</evidence>
<reference evidence="4 5" key="1">
    <citation type="submission" date="2019-07" db="EMBL/GenBank/DDBJ databases">
        <title>Draft genome assembly of a fouling barnacle, Amphibalanus amphitrite (Darwin, 1854): The first reference genome for Thecostraca.</title>
        <authorList>
            <person name="Kim W."/>
        </authorList>
    </citation>
    <scope>NUCLEOTIDE SEQUENCE [LARGE SCALE GENOMIC DNA]</scope>
    <source>
        <strain evidence="4">SNU_AA5</strain>
        <tissue evidence="4">Soma without cirri and trophi</tissue>
    </source>
</reference>
<evidence type="ECO:0000256" key="3">
    <source>
        <dbReference type="ARBA" id="ARBA00022525"/>
    </source>
</evidence>
<comment type="subcellular location">
    <subcellularLocation>
        <location evidence="1">Secreted</location>
    </subcellularLocation>
</comment>
<dbReference type="InterPro" id="IPR011042">
    <property type="entry name" value="6-blade_b-propeller_TolB-like"/>
</dbReference>
<dbReference type="Proteomes" id="UP000440578">
    <property type="component" value="Unassembled WGS sequence"/>
</dbReference>
<dbReference type="PRINTS" id="PR01366">
    <property type="entry name" value="ROYALJELLY"/>
</dbReference>
<dbReference type="InterPro" id="IPR017996">
    <property type="entry name" value="MRJP/yellow-related"/>
</dbReference>
<accession>A0A6A4VG62</accession>
<dbReference type="EMBL" id="VIIS01001783">
    <property type="protein sequence ID" value="KAF0292925.1"/>
    <property type="molecule type" value="Genomic_DNA"/>
</dbReference>
<protein>
    <submittedName>
        <fullName evidence="4">Protein yellow</fullName>
    </submittedName>
</protein>
<evidence type="ECO:0000313" key="5">
    <source>
        <dbReference type="Proteomes" id="UP000440578"/>
    </source>
</evidence>
<dbReference type="PANTHER" id="PTHR10009:SF18">
    <property type="entry name" value="PROTEIN YELLOW-LIKE PROTEIN"/>
    <property type="match status" value="1"/>
</dbReference>
<dbReference type="Pfam" id="PF03022">
    <property type="entry name" value="MRJP"/>
    <property type="match status" value="1"/>
</dbReference>
<dbReference type="GO" id="GO:0005576">
    <property type="term" value="C:extracellular region"/>
    <property type="evidence" value="ECO:0007669"/>
    <property type="project" value="UniProtKB-SubCell"/>
</dbReference>
<comment type="caution">
    <text evidence="4">The sequence shown here is derived from an EMBL/GenBank/DDBJ whole genome shotgun (WGS) entry which is preliminary data.</text>
</comment>
<dbReference type="AlphaFoldDB" id="A0A6A4VG62"/>
<gene>
    <name evidence="4" type="primary">y</name>
    <name evidence="4" type="ORF">FJT64_009122</name>
</gene>
<proteinExistence type="inferred from homology"/>
<name>A0A6A4VG62_AMPAM</name>
<sequence length="277" mass="30914">MGTHGKYGELETLHEWARLDFDWASAEARETAIETGRYVPDYCALYDVKAVDGEVFVTVPRLRHGVPATVNRVLARSNDTVLSPYPSWELNTHGSDCKGIQNALAIEIDPQRRMWIIDSGSHGMFSRSTHECPAKLVVWDMVAGKEVRRFSFPEELVPYRQGAMLRALVLDTAAGNSEDWFAYVADMMGEQVLVYSWREDSAWNVTHPSMKYDASAIAVEIGSEVVSFPTAIDSLAISPRSAPDQRLFFAPLSSFHFFSIATSVPAESHSRSDGFSR</sequence>
<keyword evidence="5" id="KW-1185">Reference proteome</keyword>
<organism evidence="4 5">
    <name type="scientific">Amphibalanus amphitrite</name>
    <name type="common">Striped barnacle</name>
    <name type="synonym">Balanus amphitrite</name>
    <dbReference type="NCBI Taxonomy" id="1232801"/>
    <lineage>
        <taxon>Eukaryota</taxon>
        <taxon>Metazoa</taxon>
        <taxon>Ecdysozoa</taxon>
        <taxon>Arthropoda</taxon>
        <taxon>Crustacea</taxon>
        <taxon>Multicrustacea</taxon>
        <taxon>Cirripedia</taxon>
        <taxon>Thoracica</taxon>
        <taxon>Thoracicalcarea</taxon>
        <taxon>Balanomorpha</taxon>
        <taxon>Balanoidea</taxon>
        <taxon>Balanidae</taxon>
        <taxon>Amphibalaninae</taxon>
        <taxon>Amphibalanus</taxon>
    </lineage>
</organism>
<evidence type="ECO:0000256" key="1">
    <source>
        <dbReference type="ARBA" id="ARBA00004613"/>
    </source>
</evidence>
<keyword evidence="3" id="KW-0964">Secreted</keyword>
<dbReference type="OrthoDB" id="10688461at2759"/>